<name>A0AAN5CDG8_9BILA</name>
<feature type="non-terminal residue" evidence="1">
    <location>
        <position position="1"/>
    </location>
</feature>
<organism evidence="1 2">
    <name type="scientific">Pristionchus mayeri</name>
    <dbReference type="NCBI Taxonomy" id="1317129"/>
    <lineage>
        <taxon>Eukaryota</taxon>
        <taxon>Metazoa</taxon>
        <taxon>Ecdysozoa</taxon>
        <taxon>Nematoda</taxon>
        <taxon>Chromadorea</taxon>
        <taxon>Rhabditida</taxon>
        <taxon>Rhabditina</taxon>
        <taxon>Diplogasteromorpha</taxon>
        <taxon>Diplogasteroidea</taxon>
        <taxon>Neodiplogasteridae</taxon>
        <taxon>Pristionchus</taxon>
    </lineage>
</organism>
<dbReference type="EMBL" id="BTRK01000002">
    <property type="protein sequence ID" value="GMR39482.1"/>
    <property type="molecule type" value="Genomic_DNA"/>
</dbReference>
<evidence type="ECO:0000313" key="1">
    <source>
        <dbReference type="EMBL" id="GMR39482.1"/>
    </source>
</evidence>
<reference evidence="2" key="1">
    <citation type="submission" date="2022-10" db="EMBL/GenBank/DDBJ databases">
        <title>Genome assembly of Pristionchus species.</title>
        <authorList>
            <person name="Yoshida K."/>
            <person name="Sommer R.J."/>
        </authorList>
    </citation>
    <scope>NUCLEOTIDE SEQUENCE [LARGE SCALE GENOMIC DNA]</scope>
    <source>
        <strain evidence="2">RS5460</strain>
    </source>
</reference>
<gene>
    <name evidence="1" type="ORF">PMAYCL1PPCAC_09677</name>
</gene>
<dbReference type="AlphaFoldDB" id="A0AAN5CDG8"/>
<keyword evidence="2" id="KW-1185">Reference proteome</keyword>
<evidence type="ECO:0000313" key="2">
    <source>
        <dbReference type="Proteomes" id="UP001328107"/>
    </source>
</evidence>
<sequence>SLRKCTFSRCPQPAKSAAVPSSTSAICARCSGYCVAAAAGASSACPRDMRNAQLAERSRATRFAILTAAKDDFTIILFKGIRWPKILHFYFS</sequence>
<feature type="non-terminal residue" evidence="1">
    <location>
        <position position="92"/>
    </location>
</feature>
<dbReference type="Proteomes" id="UP001328107">
    <property type="component" value="Unassembled WGS sequence"/>
</dbReference>
<accession>A0AAN5CDG8</accession>
<comment type="caution">
    <text evidence="1">The sequence shown here is derived from an EMBL/GenBank/DDBJ whole genome shotgun (WGS) entry which is preliminary data.</text>
</comment>
<proteinExistence type="predicted"/>
<protein>
    <submittedName>
        <fullName evidence="1">Uncharacterized protein</fullName>
    </submittedName>
</protein>